<comment type="similarity">
    <text evidence="2 7">Belongs to the phosphohexose mutase family.</text>
</comment>
<dbReference type="NCBIfam" id="TIGR03990">
    <property type="entry name" value="Arch_GlmM"/>
    <property type="match status" value="1"/>
</dbReference>
<dbReference type="PANTHER" id="PTHR42946">
    <property type="entry name" value="PHOSPHOHEXOSE MUTASE"/>
    <property type="match status" value="1"/>
</dbReference>
<keyword evidence="4 7" id="KW-0479">Metal-binding</keyword>
<dbReference type="SUPFAM" id="SSF53738">
    <property type="entry name" value="Phosphoglucomutase, first 3 domains"/>
    <property type="match status" value="3"/>
</dbReference>
<feature type="domain" description="Alpha-D-phosphohexomutase alpha/beta/alpha" evidence="9">
    <location>
        <begin position="9"/>
        <end position="119"/>
    </location>
</feature>
<evidence type="ECO:0000256" key="7">
    <source>
        <dbReference type="RuleBase" id="RU004326"/>
    </source>
</evidence>
<evidence type="ECO:0000259" key="10">
    <source>
        <dbReference type="Pfam" id="PF02879"/>
    </source>
</evidence>
<proteinExistence type="inferred from homology"/>
<dbReference type="GO" id="GO:0009252">
    <property type="term" value="P:peptidoglycan biosynthetic process"/>
    <property type="evidence" value="ECO:0007669"/>
    <property type="project" value="TreeGrafter"/>
</dbReference>
<dbReference type="InterPro" id="IPR005845">
    <property type="entry name" value="A-D-PHexomutase_a/b/a-II"/>
</dbReference>
<dbReference type="GO" id="GO:0004615">
    <property type="term" value="F:phosphomannomutase activity"/>
    <property type="evidence" value="ECO:0007669"/>
    <property type="project" value="TreeGrafter"/>
</dbReference>
<evidence type="ECO:0000256" key="4">
    <source>
        <dbReference type="ARBA" id="ARBA00022723"/>
    </source>
</evidence>
<organism evidence="12 13">
    <name type="scientific">Anatilimnocola aggregata</name>
    <dbReference type="NCBI Taxonomy" id="2528021"/>
    <lineage>
        <taxon>Bacteria</taxon>
        <taxon>Pseudomonadati</taxon>
        <taxon>Planctomycetota</taxon>
        <taxon>Planctomycetia</taxon>
        <taxon>Pirellulales</taxon>
        <taxon>Pirellulaceae</taxon>
        <taxon>Anatilimnocola</taxon>
    </lineage>
</organism>
<name>A0A517Y787_9BACT</name>
<dbReference type="InterPro" id="IPR005846">
    <property type="entry name" value="A-D-PHexomutase_a/b/a-III"/>
</dbReference>
<protein>
    <submittedName>
        <fullName evidence="12">Phosphoglucosamine mutase</fullName>
        <ecNumber evidence="12">5.4.2.10</ecNumber>
    </submittedName>
</protein>
<keyword evidence="13" id="KW-1185">Reference proteome</keyword>
<dbReference type="InterPro" id="IPR016066">
    <property type="entry name" value="A-D-PHexomutase_CS"/>
</dbReference>
<dbReference type="GO" id="GO:0000287">
    <property type="term" value="F:magnesium ion binding"/>
    <property type="evidence" value="ECO:0007669"/>
    <property type="project" value="InterPro"/>
</dbReference>
<dbReference type="Pfam" id="PF02878">
    <property type="entry name" value="PGM_PMM_I"/>
    <property type="match status" value="1"/>
</dbReference>
<dbReference type="PRINTS" id="PR00509">
    <property type="entry name" value="PGMPMM"/>
</dbReference>
<evidence type="ECO:0000256" key="5">
    <source>
        <dbReference type="ARBA" id="ARBA00022842"/>
    </source>
</evidence>
<evidence type="ECO:0000313" key="12">
    <source>
        <dbReference type="EMBL" id="QDU26066.1"/>
    </source>
</evidence>
<dbReference type="InterPro" id="IPR005844">
    <property type="entry name" value="A-D-PHexomutase_a/b/a-I"/>
</dbReference>
<evidence type="ECO:0000256" key="1">
    <source>
        <dbReference type="ARBA" id="ARBA00001946"/>
    </source>
</evidence>
<dbReference type="GO" id="GO:0006048">
    <property type="term" value="P:UDP-N-acetylglucosamine biosynthetic process"/>
    <property type="evidence" value="ECO:0007669"/>
    <property type="project" value="TreeGrafter"/>
</dbReference>
<gene>
    <name evidence="12" type="primary">glmM</name>
    <name evidence="12" type="ORF">ETAA8_11380</name>
</gene>
<evidence type="ECO:0000313" key="13">
    <source>
        <dbReference type="Proteomes" id="UP000315017"/>
    </source>
</evidence>
<dbReference type="Gene3D" id="3.40.120.10">
    <property type="entry name" value="Alpha-D-Glucose-1,6-Bisphosphate, subunit A, domain 3"/>
    <property type="match status" value="3"/>
</dbReference>
<dbReference type="Pfam" id="PF02879">
    <property type="entry name" value="PGM_PMM_II"/>
    <property type="match status" value="1"/>
</dbReference>
<dbReference type="InterPro" id="IPR005843">
    <property type="entry name" value="A-D-PHexomutase_C"/>
</dbReference>
<dbReference type="EC" id="5.4.2.10" evidence="12"/>
<dbReference type="RefSeq" id="WP_145086030.1">
    <property type="nucleotide sequence ID" value="NZ_CP036274.1"/>
</dbReference>
<dbReference type="InterPro" id="IPR005841">
    <property type="entry name" value="Alpha-D-phosphohexomutase_SF"/>
</dbReference>
<dbReference type="Proteomes" id="UP000315017">
    <property type="component" value="Chromosome"/>
</dbReference>
<dbReference type="SUPFAM" id="SSF55957">
    <property type="entry name" value="Phosphoglucomutase, C-terminal domain"/>
    <property type="match status" value="1"/>
</dbReference>
<evidence type="ECO:0000256" key="6">
    <source>
        <dbReference type="ARBA" id="ARBA00023235"/>
    </source>
</evidence>
<dbReference type="GO" id="GO:0005829">
    <property type="term" value="C:cytosol"/>
    <property type="evidence" value="ECO:0007669"/>
    <property type="project" value="TreeGrafter"/>
</dbReference>
<accession>A0A517Y787</accession>
<dbReference type="GO" id="GO:0008966">
    <property type="term" value="F:phosphoglucosamine mutase activity"/>
    <property type="evidence" value="ECO:0007669"/>
    <property type="project" value="UniProtKB-EC"/>
</dbReference>
<evidence type="ECO:0000259" key="11">
    <source>
        <dbReference type="Pfam" id="PF02880"/>
    </source>
</evidence>
<dbReference type="EMBL" id="CP036274">
    <property type="protein sequence ID" value="QDU26066.1"/>
    <property type="molecule type" value="Genomic_DNA"/>
</dbReference>
<evidence type="ECO:0000259" key="8">
    <source>
        <dbReference type="Pfam" id="PF00408"/>
    </source>
</evidence>
<dbReference type="OrthoDB" id="9806956at2"/>
<dbReference type="Gene3D" id="3.30.310.50">
    <property type="entry name" value="Alpha-D-phosphohexomutase, C-terminal domain"/>
    <property type="match status" value="1"/>
</dbReference>
<dbReference type="InterPro" id="IPR036900">
    <property type="entry name" value="A-D-PHexomutase_C_sf"/>
</dbReference>
<feature type="domain" description="Alpha-D-phosphohexomutase alpha/beta/alpha" evidence="10">
    <location>
        <begin position="154"/>
        <end position="252"/>
    </location>
</feature>
<keyword evidence="3" id="KW-0597">Phosphoprotein</keyword>
<feature type="domain" description="Alpha-D-phosphohexomutase C-terminal" evidence="8">
    <location>
        <begin position="390"/>
        <end position="440"/>
    </location>
</feature>
<dbReference type="PROSITE" id="PS00710">
    <property type="entry name" value="PGM_PMM"/>
    <property type="match status" value="1"/>
</dbReference>
<feature type="domain" description="Alpha-D-phosphohexomutase alpha/beta/alpha" evidence="11">
    <location>
        <begin position="260"/>
        <end position="363"/>
    </location>
</feature>
<reference evidence="12 13" key="1">
    <citation type="submission" date="2019-02" db="EMBL/GenBank/DDBJ databases">
        <title>Deep-cultivation of Planctomycetes and their phenomic and genomic characterization uncovers novel biology.</title>
        <authorList>
            <person name="Wiegand S."/>
            <person name="Jogler M."/>
            <person name="Boedeker C."/>
            <person name="Pinto D."/>
            <person name="Vollmers J."/>
            <person name="Rivas-Marin E."/>
            <person name="Kohn T."/>
            <person name="Peeters S.H."/>
            <person name="Heuer A."/>
            <person name="Rast P."/>
            <person name="Oberbeckmann S."/>
            <person name="Bunk B."/>
            <person name="Jeske O."/>
            <person name="Meyerdierks A."/>
            <person name="Storesund J.E."/>
            <person name="Kallscheuer N."/>
            <person name="Luecker S."/>
            <person name="Lage O.M."/>
            <person name="Pohl T."/>
            <person name="Merkel B.J."/>
            <person name="Hornburger P."/>
            <person name="Mueller R.-W."/>
            <person name="Bruemmer F."/>
            <person name="Labrenz M."/>
            <person name="Spormann A.M."/>
            <person name="Op den Camp H."/>
            <person name="Overmann J."/>
            <person name="Amann R."/>
            <person name="Jetten M.S.M."/>
            <person name="Mascher T."/>
            <person name="Medema M.H."/>
            <person name="Devos D.P."/>
            <person name="Kaster A.-K."/>
            <person name="Ovreas L."/>
            <person name="Rohde M."/>
            <person name="Galperin M.Y."/>
            <person name="Jogler C."/>
        </authorList>
    </citation>
    <scope>NUCLEOTIDE SEQUENCE [LARGE SCALE GENOMIC DNA]</scope>
    <source>
        <strain evidence="12 13">ETA_A8</strain>
    </source>
</reference>
<evidence type="ECO:0000259" key="9">
    <source>
        <dbReference type="Pfam" id="PF02878"/>
    </source>
</evidence>
<dbReference type="KEGG" id="aagg:ETAA8_11380"/>
<dbReference type="Pfam" id="PF00408">
    <property type="entry name" value="PGM_PMM_IV"/>
    <property type="match status" value="1"/>
</dbReference>
<comment type="cofactor">
    <cofactor evidence="1">
        <name>Mg(2+)</name>
        <dbReference type="ChEBI" id="CHEBI:18420"/>
    </cofactor>
</comment>
<keyword evidence="6 12" id="KW-0413">Isomerase</keyword>
<keyword evidence="5 7" id="KW-0460">Magnesium</keyword>
<evidence type="ECO:0000256" key="2">
    <source>
        <dbReference type="ARBA" id="ARBA00010231"/>
    </source>
</evidence>
<dbReference type="AlphaFoldDB" id="A0A517Y787"/>
<dbReference type="PANTHER" id="PTHR42946:SF1">
    <property type="entry name" value="PHOSPHOGLUCOMUTASE (ALPHA-D-GLUCOSE-1,6-BISPHOSPHATE-DEPENDENT)"/>
    <property type="match status" value="1"/>
</dbReference>
<evidence type="ECO:0000256" key="3">
    <source>
        <dbReference type="ARBA" id="ARBA00022553"/>
    </source>
</evidence>
<dbReference type="InterPro" id="IPR016055">
    <property type="entry name" value="A-D-PHexomutase_a/b/a-I/II/III"/>
</dbReference>
<dbReference type="GO" id="GO:0005975">
    <property type="term" value="P:carbohydrate metabolic process"/>
    <property type="evidence" value="ECO:0007669"/>
    <property type="project" value="InterPro"/>
</dbReference>
<sequence>MAEPIISVSGLRGVIGETLTPDLAVRYVAAFAATLPPGPVVVSRDGRTTGSMLSSAVHSALAASGKDVWDAGVAATPTLGVLVRHYQAVGGVQISASHNPLPYNGLKLFNQQGRVIPAVAGRLVLDRYRQGHFAWATHDKVGSIRPLPDTTSPHLKLLLATVDEGAIRARGCKVLLDSNAGAGSVLGRSLLQRLGCQVTILGGEPTGRFIHAPEPTLDNLQNVQQQVVSAGADIGFCQDPDADRLAIIDETGRYIGEELTLALCLDHVLRHQQGPVVTNCATSRMSQDLAEKYGASFSRSAVGEANVVDEMLRTEAGFGGEGNGGPIDPRVGYVRDSFVGMALILAALAERNCTTSELVAELPHYEIHKTTTPLSSDKLPAAFVALEKHFAEAQADKLDGLRLDWPDRWLIVRGSNTEPLVRIIAEAPQAAAAAKLCAEASRVLQDLPA</sequence>
<dbReference type="InterPro" id="IPR050060">
    <property type="entry name" value="Phosphoglucosamine_mutase"/>
</dbReference>
<dbReference type="Pfam" id="PF02880">
    <property type="entry name" value="PGM_PMM_III"/>
    <property type="match status" value="1"/>
</dbReference>
<dbReference type="InterPro" id="IPR024086">
    <property type="entry name" value="GlmM_arc-type"/>
</dbReference>